<dbReference type="Gene3D" id="3.30.450.20">
    <property type="entry name" value="PAS domain"/>
    <property type="match status" value="1"/>
</dbReference>
<dbReference type="InterPro" id="IPR035965">
    <property type="entry name" value="PAS-like_dom_sf"/>
</dbReference>
<feature type="domain" description="PAS" evidence="8">
    <location>
        <begin position="260"/>
        <end position="331"/>
    </location>
</feature>
<dbReference type="InterPro" id="IPR036890">
    <property type="entry name" value="HATPase_C_sf"/>
</dbReference>
<keyword evidence="4" id="KW-0808">Transferase</keyword>
<dbReference type="GO" id="GO:0004673">
    <property type="term" value="F:protein histidine kinase activity"/>
    <property type="evidence" value="ECO:0007669"/>
    <property type="project" value="UniProtKB-EC"/>
</dbReference>
<dbReference type="SUPFAM" id="SSF55785">
    <property type="entry name" value="PYP-like sensor domain (PAS domain)"/>
    <property type="match status" value="1"/>
</dbReference>
<dbReference type="InterPro" id="IPR013656">
    <property type="entry name" value="PAS_4"/>
</dbReference>
<dbReference type="AlphaFoldDB" id="A0A831LRC8"/>
<dbReference type="SMART" id="SM00086">
    <property type="entry name" value="PAC"/>
    <property type="match status" value="1"/>
</dbReference>
<dbReference type="InterPro" id="IPR033425">
    <property type="entry name" value="MASE3"/>
</dbReference>
<dbReference type="Proteomes" id="UP000885648">
    <property type="component" value="Unassembled WGS sequence"/>
</dbReference>
<evidence type="ECO:0000256" key="1">
    <source>
        <dbReference type="ARBA" id="ARBA00000085"/>
    </source>
</evidence>
<dbReference type="PROSITE" id="PS50112">
    <property type="entry name" value="PAS"/>
    <property type="match status" value="1"/>
</dbReference>
<comment type="caution">
    <text evidence="10">The sequence shown here is derived from an EMBL/GenBank/DDBJ whole genome shotgun (WGS) entry which is preliminary data.</text>
</comment>
<feature type="transmembrane region" description="Helical" evidence="6">
    <location>
        <begin position="157"/>
        <end position="177"/>
    </location>
</feature>
<protein>
    <recommendedName>
        <fullName evidence="2">histidine kinase</fullName>
        <ecNumber evidence="2">2.7.13.3</ecNumber>
    </recommendedName>
</protein>
<feature type="transmembrane region" description="Helical" evidence="6">
    <location>
        <begin position="96"/>
        <end position="115"/>
    </location>
</feature>
<dbReference type="NCBIfam" id="TIGR00229">
    <property type="entry name" value="sensory_box"/>
    <property type="match status" value="1"/>
</dbReference>
<keyword evidence="3" id="KW-0597">Phosphoprotein</keyword>
<keyword evidence="6" id="KW-0472">Membrane</keyword>
<gene>
    <name evidence="10" type="ORF">ENN52_03185</name>
</gene>
<dbReference type="CDD" id="cd00130">
    <property type="entry name" value="PAS"/>
    <property type="match status" value="1"/>
</dbReference>
<comment type="catalytic activity">
    <reaction evidence="1">
        <text>ATP + protein L-histidine = ADP + protein N-phospho-L-histidine.</text>
        <dbReference type="EC" id="2.7.13.3"/>
    </reaction>
</comment>
<dbReference type="SMART" id="SM00387">
    <property type="entry name" value="HATPase_c"/>
    <property type="match status" value="1"/>
</dbReference>
<dbReference type="Pfam" id="PF08448">
    <property type="entry name" value="PAS_4"/>
    <property type="match status" value="1"/>
</dbReference>
<evidence type="ECO:0000259" key="8">
    <source>
        <dbReference type="PROSITE" id="PS50112"/>
    </source>
</evidence>
<name>A0A831LRC8_9EURY</name>
<evidence type="ECO:0000256" key="5">
    <source>
        <dbReference type="ARBA" id="ARBA00022777"/>
    </source>
</evidence>
<dbReference type="InterPro" id="IPR003594">
    <property type="entry name" value="HATPase_dom"/>
</dbReference>
<accession>A0A831LRC8</accession>
<dbReference type="PANTHER" id="PTHR43304:SF1">
    <property type="entry name" value="PAC DOMAIN-CONTAINING PROTEIN"/>
    <property type="match status" value="1"/>
</dbReference>
<sequence length="596" mass="65235">MEREGFYLALLIIIAGAAATRLYSYLLFHVFAEVFSIIIAGSIFTLAWNTRRFQKSDFLIFIGIAFLFIGFIDLVHTLAYHGMNILPDDPNIPTQLWIAARSLQAAALLAAPLMLRRQRREWATFAGFAGVTAVLLLSIAAGIFPACYIAGEGLTPFKIAMEYLICFALVLAGVHFWKNRDAFDPTVLSFLLAAIAVTIISELSFTLYVGVFDGFNMLGHLLKIVAFALIYVAIIETGLQRPYDLIFRDLARTEALVRKERDTAQNYLDIAGVIILALDPEGRVTLINRKGEELLGLPPSEILGKEWFYTFVPKADQKEVLSAYHEALNGGTGFETHENGVISADGTVRDIRWVNVILKDEEGAPIGLLSSGSDVTEENLSKEALRLANQKIALLGSITRHDILNHLTALSGYLGLGQIACREQPGGFLERAGSMARAIETDIRFSAEYQRMGSSPPAWQDPAPLIRSCAADLGAGEIVQVEIAPLRIYADPMLRKVFCNLIANALDHGGGVSRILFAAEEKDGGLVIVCEDDGIGIPPGEKEIIFSSGYGKNHGYGLFLIREILAITGIQIRETGEAGTGARFEIFVPEGKHKKE</sequence>
<dbReference type="PROSITE" id="PS50113">
    <property type="entry name" value="PAC"/>
    <property type="match status" value="1"/>
</dbReference>
<dbReference type="EC" id="2.7.13.3" evidence="2"/>
<dbReference type="Pfam" id="PF17159">
    <property type="entry name" value="MASE3"/>
    <property type="match status" value="1"/>
</dbReference>
<evidence type="ECO:0000259" key="9">
    <source>
        <dbReference type="PROSITE" id="PS50113"/>
    </source>
</evidence>
<evidence type="ECO:0000256" key="4">
    <source>
        <dbReference type="ARBA" id="ARBA00022679"/>
    </source>
</evidence>
<dbReference type="InterPro" id="IPR000014">
    <property type="entry name" value="PAS"/>
</dbReference>
<proteinExistence type="predicted"/>
<feature type="domain" description="PAC" evidence="9">
    <location>
        <begin position="335"/>
        <end position="387"/>
    </location>
</feature>
<feature type="transmembrane region" description="Helical" evidence="6">
    <location>
        <begin position="58"/>
        <end position="76"/>
    </location>
</feature>
<evidence type="ECO:0000313" key="10">
    <source>
        <dbReference type="EMBL" id="HDS63131.1"/>
    </source>
</evidence>
<dbReference type="InterPro" id="IPR052162">
    <property type="entry name" value="Sensor_kinase/Photoreceptor"/>
</dbReference>
<feature type="transmembrane region" description="Helical" evidence="6">
    <location>
        <begin position="27"/>
        <end position="46"/>
    </location>
</feature>
<feature type="transmembrane region" description="Helical" evidence="6">
    <location>
        <begin position="122"/>
        <end position="151"/>
    </location>
</feature>
<dbReference type="InterPro" id="IPR000700">
    <property type="entry name" value="PAS-assoc_C"/>
</dbReference>
<dbReference type="SMART" id="SM00091">
    <property type="entry name" value="PAS"/>
    <property type="match status" value="1"/>
</dbReference>
<dbReference type="Gene3D" id="3.30.565.10">
    <property type="entry name" value="Histidine kinase-like ATPase, C-terminal domain"/>
    <property type="match status" value="1"/>
</dbReference>
<evidence type="ECO:0000256" key="2">
    <source>
        <dbReference type="ARBA" id="ARBA00012438"/>
    </source>
</evidence>
<evidence type="ECO:0000256" key="3">
    <source>
        <dbReference type="ARBA" id="ARBA00022553"/>
    </source>
</evidence>
<dbReference type="InterPro" id="IPR005467">
    <property type="entry name" value="His_kinase_dom"/>
</dbReference>
<dbReference type="CDD" id="cd00075">
    <property type="entry name" value="HATPase"/>
    <property type="match status" value="1"/>
</dbReference>
<keyword evidence="6" id="KW-1133">Transmembrane helix</keyword>
<dbReference type="InterPro" id="IPR001610">
    <property type="entry name" value="PAC"/>
</dbReference>
<dbReference type="SUPFAM" id="SSF55874">
    <property type="entry name" value="ATPase domain of HSP90 chaperone/DNA topoisomerase II/histidine kinase"/>
    <property type="match status" value="1"/>
</dbReference>
<evidence type="ECO:0000256" key="6">
    <source>
        <dbReference type="SAM" id="Phobius"/>
    </source>
</evidence>
<evidence type="ECO:0000259" key="7">
    <source>
        <dbReference type="PROSITE" id="PS50109"/>
    </source>
</evidence>
<organism evidence="10">
    <name type="scientific">Methanofollis liminatans</name>
    <dbReference type="NCBI Taxonomy" id="2201"/>
    <lineage>
        <taxon>Archaea</taxon>
        <taxon>Methanobacteriati</taxon>
        <taxon>Methanobacteriota</taxon>
        <taxon>Stenosarchaea group</taxon>
        <taxon>Methanomicrobia</taxon>
        <taxon>Methanomicrobiales</taxon>
        <taxon>Methanomicrobiaceae</taxon>
        <taxon>Methanofollis</taxon>
    </lineage>
</organism>
<feature type="domain" description="Histidine kinase" evidence="7">
    <location>
        <begin position="494"/>
        <end position="592"/>
    </location>
</feature>
<keyword evidence="6" id="KW-0812">Transmembrane</keyword>
<dbReference type="PROSITE" id="PS50109">
    <property type="entry name" value="HIS_KIN"/>
    <property type="match status" value="1"/>
</dbReference>
<keyword evidence="5" id="KW-0418">Kinase</keyword>
<feature type="transmembrane region" description="Helical" evidence="6">
    <location>
        <begin position="217"/>
        <end position="239"/>
    </location>
</feature>
<feature type="transmembrane region" description="Helical" evidence="6">
    <location>
        <begin position="189"/>
        <end position="211"/>
    </location>
</feature>
<dbReference type="EMBL" id="DSBY01000135">
    <property type="protein sequence ID" value="HDS63131.1"/>
    <property type="molecule type" value="Genomic_DNA"/>
</dbReference>
<dbReference type="PANTHER" id="PTHR43304">
    <property type="entry name" value="PHYTOCHROME-LIKE PROTEIN CPH1"/>
    <property type="match status" value="1"/>
</dbReference>
<dbReference type="Pfam" id="PF02518">
    <property type="entry name" value="HATPase_c"/>
    <property type="match status" value="1"/>
</dbReference>
<reference evidence="10" key="1">
    <citation type="journal article" date="2020" name="mSystems">
        <title>Genome- and Community-Level Interaction Insights into Carbon Utilization and Element Cycling Functions of Hydrothermarchaeota in Hydrothermal Sediment.</title>
        <authorList>
            <person name="Zhou Z."/>
            <person name="Liu Y."/>
            <person name="Xu W."/>
            <person name="Pan J."/>
            <person name="Luo Z.H."/>
            <person name="Li M."/>
        </authorList>
    </citation>
    <scope>NUCLEOTIDE SEQUENCE</scope>
    <source>
        <strain evidence="10">SpSt-1183</strain>
    </source>
</reference>